<dbReference type="RefSeq" id="YP_007378961.1">
    <property type="nucleotide sequence ID" value="NC_020158.1"/>
</dbReference>
<evidence type="ECO:0000313" key="1">
    <source>
        <dbReference type="EMBL" id="AGC34425.1"/>
    </source>
</evidence>
<dbReference type="KEGG" id="vg:14477297"/>
<proteinExistence type="predicted"/>
<keyword evidence="2" id="KW-1185">Reference proteome</keyword>
<protein>
    <submittedName>
        <fullName evidence="1">Uncharacterized protein</fullName>
    </submittedName>
</protein>
<accession>L7TKB6</accession>
<dbReference type="GeneID" id="14477297"/>
<name>L7TKB6_9CAUD</name>
<gene>
    <name evidence="1" type="primary">56</name>
    <name evidence="1" type="ORF">HVTV1_56</name>
</gene>
<organism evidence="1 2">
    <name type="scientific">Haloarcula vallismortis tailed virus 1</name>
    <dbReference type="NCBI Taxonomy" id="1262528"/>
    <lineage>
        <taxon>Viruses</taxon>
        <taxon>Duplodnaviria</taxon>
        <taxon>Heunggongvirae</taxon>
        <taxon>Uroviricota</taxon>
        <taxon>Caudoviricetes</taxon>
        <taxon>Thumleimavirales</taxon>
        <taxon>Druskaviridae</taxon>
        <taxon>Tredecimvirus</taxon>
        <taxon>Tredecimvirus thailandense</taxon>
        <taxon>Tredecimvirus HVTV1</taxon>
    </lineage>
</organism>
<dbReference type="EMBL" id="KC117377">
    <property type="protein sequence ID" value="AGC34425.1"/>
    <property type="molecule type" value="Genomic_DNA"/>
</dbReference>
<reference evidence="1 2" key="1">
    <citation type="journal article" date="2013" name="J. Virol.">
        <title>Insights into head-tailed viruses infecting extremely halophilic archaea.</title>
        <authorList>
            <person name="Pietila M.K."/>
            <person name="Laurinmaki P."/>
            <person name="Russell D.A."/>
            <person name="Ko C.C."/>
            <person name="Jacobs-Sera D."/>
            <person name="Butcher S.J."/>
            <person name="Bamford D.H."/>
            <person name="Hendrix R.W."/>
        </authorList>
    </citation>
    <scope>NUCLEOTIDE SEQUENCE [LARGE SCALE GENOMIC DNA]</scope>
</reference>
<sequence length="45" mass="5353">MTRISIDVINFSTRRDGGSLLTVGVWKWELRLMNVNIWDEEDERT</sequence>
<dbReference type="Proteomes" id="UP000011137">
    <property type="component" value="Segment"/>
</dbReference>
<evidence type="ECO:0000313" key="2">
    <source>
        <dbReference type="Proteomes" id="UP000011137"/>
    </source>
</evidence>